<dbReference type="RefSeq" id="WP_254577459.1">
    <property type="nucleotide sequence ID" value="NZ_CP100595.1"/>
</dbReference>
<sequence>MKNKILLLITLFTAVLFTACDNKTQNNEEIKETKKEVLKVGMELAYPPFEMSDIDGNPQGVSVDFARKLGEHLGREVVIENTAWAGLIPSLKTGKIDLIISSMTITEERKKSIDFSTPYAQSSLAILANKESGVTSIDELNVSGKKIAVKKGSTGHVYATKNLKNAEILVFDKENACVLEVVQGKADGFLYDQLTIYKNYVQHKDTTVALLKPFQKDFEYWGVALRKDDPLKTKVDEFIKEAKANGTFDKFANKHLKEAKATFDELDIPFFF</sequence>
<evidence type="ECO:0000313" key="6">
    <source>
        <dbReference type="Proteomes" id="UP001060012"/>
    </source>
</evidence>
<feature type="domain" description="Ionotropic glutamate receptor C-terminal" evidence="4">
    <location>
        <begin position="37"/>
        <end position="258"/>
    </location>
</feature>
<keyword evidence="6" id="KW-1185">Reference proteome</keyword>
<dbReference type="PANTHER" id="PTHR35936">
    <property type="entry name" value="MEMBRANE-BOUND LYTIC MUREIN TRANSGLYCOSYLASE F"/>
    <property type="match status" value="1"/>
</dbReference>
<dbReference type="SMART" id="SM00079">
    <property type="entry name" value="PBPe"/>
    <property type="match status" value="1"/>
</dbReference>
<feature type="chain" id="PRO_5046093454" evidence="2">
    <location>
        <begin position="20"/>
        <end position="272"/>
    </location>
</feature>
<evidence type="ECO:0000256" key="1">
    <source>
        <dbReference type="ARBA" id="ARBA00022729"/>
    </source>
</evidence>
<dbReference type="SMART" id="SM00062">
    <property type="entry name" value="PBPb"/>
    <property type="match status" value="1"/>
</dbReference>
<gene>
    <name evidence="5" type="ORF">NJU99_04105</name>
</gene>
<organism evidence="5 6">
    <name type="scientific">Arcobacter roscoffensis</name>
    <dbReference type="NCBI Taxonomy" id="2961520"/>
    <lineage>
        <taxon>Bacteria</taxon>
        <taxon>Pseudomonadati</taxon>
        <taxon>Campylobacterota</taxon>
        <taxon>Epsilonproteobacteria</taxon>
        <taxon>Campylobacterales</taxon>
        <taxon>Arcobacteraceae</taxon>
        <taxon>Arcobacter</taxon>
    </lineage>
</organism>
<dbReference type="CDD" id="cd13629">
    <property type="entry name" value="PBP2_Dsm1740"/>
    <property type="match status" value="1"/>
</dbReference>
<evidence type="ECO:0000259" key="3">
    <source>
        <dbReference type="SMART" id="SM00062"/>
    </source>
</evidence>
<dbReference type="Pfam" id="PF00497">
    <property type="entry name" value="SBP_bac_3"/>
    <property type="match status" value="1"/>
</dbReference>
<feature type="signal peptide" evidence="2">
    <location>
        <begin position="1"/>
        <end position="19"/>
    </location>
</feature>
<dbReference type="PROSITE" id="PS51257">
    <property type="entry name" value="PROKAR_LIPOPROTEIN"/>
    <property type="match status" value="1"/>
</dbReference>
<dbReference type="InterPro" id="IPR001320">
    <property type="entry name" value="Iontro_rcpt_C"/>
</dbReference>
<name>A0ABY5E6C3_9BACT</name>
<evidence type="ECO:0000256" key="2">
    <source>
        <dbReference type="SAM" id="SignalP"/>
    </source>
</evidence>
<dbReference type="SUPFAM" id="SSF53850">
    <property type="entry name" value="Periplasmic binding protein-like II"/>
    <property type="match status" value="1"/>
</dbReference>
<evidence type="ECO:0000259" key="4">
    <source>
        <dbReference type="SMART" id="SM00079"/>
    </source>
</evidence>
<dbReference type="EMBL" id="CP100595">
    <property type="protein sequence ID" value="UTJ07281.1"/>
    <property type="molecule type" value="Genomic_DNA"/>
</dbReference>
<dbReference type="InterPro" id="IPR001638">
    <property type="entry name" value="Solute-binding_3/MltF_N"/>
</dbReference>
<evidence type="ECO:0000313" key="5">
    <source>
        <dbReference type="EMBL" id="UTJ07281.1"/>
    </source>
</evidence>
<dbReference type="Gene3D" id="3.40.190.10">
    <property type="entry name" value="Periplasmic binding protein-like II"/>
    <property type="match status" value="2"/>
</dbReference>
<feature type="domain" description="Solute-binding protein family 3/N-terminal" evidence="3">
    <location>
        <begin position="37"/>
        <end position="259"/>
    </location>
</feature>
<reference evidence="5" key="1">
    <citation type="submission" date="2022-07" db="EMBL/GenBank/DDBJ databases">
        <title>Arcobacter roscoffensis sp. nov., a marine bacterium isolated from coastal seawater collected from Roscoff, France.</title>
        <authorList>
            <person name="Pascual J."/>
            <person name="Lepeaux C."/>
            <person name="Methner A."/>
            <person name="Overmann J."/>
        </authorList>
    </citation>
    <scope>NUCLEOTIDE SEQUENCE</scope>
    <source>
        <strain evidence="5">ARW1-2F2</strain>
    </source>
</reference>
<dbReference type="Proteomes" id="UP001060012">
    <property type="component" value="Chromosome"/>
</dbReference>
<keyword evidence="1 2" id="KW-0732">Signal</keyword>
<accession>A0ABY5E6C3</accession>
<dbReference type="PANTHER" id="PTHR35936:SF17">
    <property type="entry name" value="ARGININE-BINDING EXTRACELLULAR PROTEIN ARTP"/>
    <property type="match status" value="1"/>
</dbReference>
<protein>
    <submittedName>
        <fullName evidence="5">Transporter substrate-binding domain-containing protein</fullName>
    </submittedName>
</protein>
<proteinExistence type="predicted"/>